<accession>A0A553QDZ7</accession>
<comment type="caution">
    <text evidence="7">The sequence shown here is derived from an EMBL/GenBank/DDBJ whole genome shotgun (WGS) entry which is preliminary data.</text>
</comment>
<dbReference type="InterPro" id="IPR025954">
    <property type="entry name" value="DBC1/CARP1_inactive_NUDIX"/>
</dbReference>
<evidence type="ECO:0000256" key="3">
    <source>
        <dbReference type="ARBA" id="ARBA00022553"/>
    </source>
</evidence>
<reference evidence="7 8" key="1">
    <citation type="journal article" date="2019" name="Sci. Data">
        <title>Hybrid genome assembly and annotation of Danionella translucida.</title>
        <authorList>
            <person name="Kadobianskyi M."/>
            <person name="Schulze L."/>
            <person name="Schuelke M."/>
            <person name="Judkewitz B."/>
        </authorList>
    </citation>
    <scope>NUCLEOTIDE SEQUENCE [LARGE SCALE GENOMIC DNA]</scope>
    <source>
        <strain evidence="7 8">Bolton</strain>
    </source>
</reference>
<sequence>MRQRVFTGVVTHMQQKHGIVDQNVHFSVSAVVGRVPLVGEKVLVNAVQDLRKPVTWTAQKVQTLSRKLFTSPPPLMPSLSAKQGILGSKHQPLLTSPRIPPLIPSMTPNPGGNLRNHLQPMGWNGLYEPWGEDHGEGSSGRDDMQQKRKRWRTVSAEVPKSSSSDSSHSAPLFSCFSRDTQMCDSLELQRRYPFLQIPCSLFHLTLSWTQSFPPEQPLVLRGPCLFHVAPQQPPSDVVHVPDVPKSIADSFAVRVLLLSLPCLKEMFAVCCNLSEDGENLKQKPFMLVDCGGELRLPGGSWFPEADGTSPGEDGLTLVNTAIRCLRDQTGFDLSACTRLQMTTYIALKETIETVVVLMPDVWNLVPAAEEWAKLQLDEDLSLPESPSLVFRPPAEVNLTVTSLSSLLEPQSLQTQESWEVGLTAELFSEMLQRDFGLQLYQSLCCLPQTSNVPQSCSEKDDTSHSPTQDNIKNLDKTMTQKELRDTKKQKLKEDKEMVDLTLVDECEAEEKHLELKRKNEGGDVARPVCWTEELPRRMLLSWVFFDRQLTGRLMETDLINILLSIGLSLSRSQAQDLVRKAAVGGFCIYRNLCHRWTNEEESDISVRFEVSGNKVLLPSQPIRDGGSLHDSSNTHMVNYKGNVVNLSKLLQSLESSKAAQRNLEKSVSCLQTRLNAAQAMLASSEQQLKLQPELKRKLEETEALKKTYEKSLRENAGQMISFIEKMQSMVEQTTTLTNTNADEEEEDIKYKPH</sequence>
<keyword evidence="3" id="KW-0597">Phosphoprotein</keyword>
<protein>
    <recommendedName>
        <fullName evidence="6">DBC1/CARP1 catalytically inactive NUDIX hydrolase domain-containing protein</fullName>
    </recommendedName>
</protein>
<evidence type="ECO:0000256" key="4">
    <source>
        <dbReference type="SAM" id="Coils"/>
    </source>
</evidence>
<dbReference type="STRING" id="623744.A0A553QDZ7"/>
<dbReference type="Pfam" id="PF14443">
    <property type="entry name" value="DBC1"/>
    <property type="match status" value="1"/>
</dbReference>
<dbReference type="Proteomes" id="UP000316079">
    <property type="component" value="Unassembled WGS sequence"/>
</dbReference>
<dbReference type="PANTHER" id="PTHR14304">
    <property type="entry name" value="CELL DIVISION CYCLE AND APOPTOSIS REGULATOR PROTEIN"/>
    <property type="match status" value="1"/>
</dbReference>
<dbReference type="GO" id="GO:0006355">
    <property type="term" value="P:regulation of DNA-templated transcription"/>
    <property type="evidence" value="ECO:0007669"/>
    <property type="project" value="InterPro"/>
</dbReference>
<feature type="compositionally biased region" description="Basic and acidic residues" evidence="5">
    <location>
        <begin position="131"/>
        <end position="146"/>
    </location>
</feature>
<dbReference type="EMBL" id="SRMA01026064">
    <property type="protein sequence ID" value="TRY88146.1"/>
    <property type="molecule type" value="Genomic_DNA"/>
</dbReference>
<dbReference type="InterPro" id="IPR025224">
    <property type="entry name" value="CCAR1/CCAR2"/>
</dbReference>
<evidence type="ECO:0000313" key="8">
    <source>
        <dbReference type="Proteomes" id="UP000316079"/>
    </source>
</evidence>
<comment type="subcellular location">
    <subcellularLocation>
        <location evidence="1">Cytoplasm</location>
    </subcellularLocation>
</comment>
<dbReference type="SMART" id="SM01122">
    <property type="entry name" value="DBC1"/>
    <property type="match status" value="1"/>
</dbReference>
<dbReference type="GO" id="GO:0005737">
    <property type="term" value="C:cytoplasm"/>
    <property type="evidence" value="ECO:0007669"/>
    <property type="project" value="UniProtKB-SubCell"/>
</dbReference>
<feature type="region of interest" description="Disordered" evidence="5">
    <location>
        <begin position="129"/>
        <end position="170"/>
    </location>
</feature>
<keyword evidence="8" id="KW-1185">Reference proteome</keyword>
<keyword evidence="4" id="KW-0175">Coiled coil</keyword>
<dbReference type="Pfam" id="PF14444">
    <property type="entry name" value="S1-like"/>
    <property type="match status" value="1"/>
</dbReference>
<evidence type="ECO:0000256" key="5">
    <source>
        <dbReference type="SAM" id="MobiDB-lite"/>
    </source>
</evidence>
<evidence type="ECO:0000256" key="2">
    <source>
        <dbReference type="ARBA" id="ARBA00022490"/>
    </source>
</evidence>
<evidence type="ECO:0000256" key="1">
    <source>
        <dbReference type="ARBA" id="ARBA00004496"/>
    </source>
</evidence>
<dbReference type="InterPro" id="IPR025223">
    <property type="entry name" value="S1-like_RNA-bd_dom"/>
</dbReference>
<organism evidence="7 8">
    <name type="scientific">Danionella cerebrum</name>
    <dbReference type="NCBI Taxonomy" id="2873325"/>
    <lineage>
        <taxon>Eukaryota</taxon>
        <taxon>Metazoa</taxon>
        <taxon>Chordata</taxon>
        <taxon>Craniata</taxon>
        <taxon>Vertebrata</taxon>
        <taxon>Euteleostomi</taxon>
        <taxon>Actinopterygii</taxon>
        <taxon>Neopterygii</taxon>
        <taxon>Teleostei</taxon>
        <taxon>Ostariophysi</taxon>
        <taxon>Cypriniformes</taxon>
        <taxon>Danionidae</taxon>
        <taxon>Danioninae</taxon>
        <taxon>Danionella</taxon>
    </lineage>
</organism>
<proteinExistence type="predicted"/>
<name>A0A553QDZ7_9TELE</name>
<dbReference type="PANTHER" id="PTHR14304:SF12">
    <property type="entry name" value="CELL CYCLE AND APOPTOSIS REGULATOR PROTEIN 2"/>
    <property type="match status" value="1"/>
</dbReference>
<keyword evidence="2" id="KW-0963">Cytoplasm</keyword>
<dbReference type="GO" id="GO:0005634">
    <property type="term" value="C:nucleus"/>
    <property type="evidence" value="ECO:0007669"/>
    <property type="project" value="TreeGrafter"/>
</dbReference>
<dbReference type="OrthoDB" id="21006at2759"/>
<feature type="domain" description="DBC1/CARP1 catalytically inactive NUDIX hydrolase" evidence="6">
    <location>
        <begin position="276"/>
        <end position="395"/>
    </location>
</feature>
<dbReference type="AlphaFoldDB" id="A0A553QDZ7"/>
<evidence type="ECO:0000259" key="6">
    <source>
        <dbReference type="SMART" id="SM01122"/>
    </source>
</evidence>
<feature type="coiled-coil region" evidence="4">
    <location>
        <begin position="667"/>
        <end position="714"/>
    </location>
</feature>
<evidence type="ECO:0000313" key="7">
    <source>
        <dbReference type="EMBL" id="TRY88146.1"/>
    </source>
</evidence>
<gene>
    <name evidence="7" type="ORF">DNTS_029452</name>
</gene>